<dbReference type="EMBL" id="RYYR01000008">
    <property type="protein sequence ID" value="RUL53969.1"/>
    <property type="molecule type" value="Genomic_DNA"/>
</dbReference>
<keyword evidence="3" id="KW-1185">Reference proteome</keyword>
<comment type="caution">
    <text evidence="2">The sequence shown here is derived from an EMBL/GenBank/DDBJ whole genome shotgun (WGS) entry which is preliminary data.</text>
</comment>
<evidence type="ECO:0000313" key="3">
    <source>
        <dbReference type="Proteomes" id="UP000287910"/>
    </source>
</evidence>
<organism evidence="2 3">
    <name type="scientific">Lysinibacillus antri</name>
    <dbReference type="NCBI Taxonomy" id="2498145"/>
    <lineage>
        <taxon>Bacteria</taxon>
        <taxon>Bacillati</taxon>
        <taxon>Bacillota</taxon>
        <taxon>Bacilli</taxon>
        <taxon>Bacillales</taxon>
        <taxon>Bacillaceae</taxon>
        <taxon>Lysinibacillus</taxon>
    </lineage>
</organism>
<sequence>MLVVITVLVLLLLGFVYEQLSRRIDTKTPITGKMIDVGGYRLHVTEHGQGEPTIVLIHGAGDSSYSWIHIRNELAKFGRVITYDRVGMGSSDAGPAPTPNHTVQELNNLLNKTGNAGPYILVGHSLGGIIARLYALKYPNKIAGFVFLDSTHEFLNEDLKFKRGFAAIGVMLKVLRVLSPFGIPRFLGNVTGMIPMFAHERAYYEQQLSPEEYKQWKGIVYQIFARSAAGAEFKEAMTHLAEAAKQLENCTTKSPFGDLPIAVVNNPGFGAHWTEMQQELASRSTNSIHKTSDRKGHSLQMPRPELVVEAVHYVVEQVQIRNGRTLAESHIEHRSSTTMESV</sequence>
<reference evidence="2 3" key="1">
    <citation type="submission" date="2018-12" db="EMBL/GenBank/DDBJ databases">
        <title>Lysinibacillus antri sp. nov., isolated from a cave soil.</title>
        <authorList>
            <person name="Narsing Rao M.P."/>
            <person name="Zhang H."/>
            <person name="Dong Z.-Y."/>
            <person name="Niu X.-K."/>
            <person name="Zhang K."/>
            <person name="Fang B.-Z."/>
            <person name="Kang Y.-Q."/>
            <person name="Xiao M."/>
            <person name="Li W.-J."/>
        </authorList>
    </citation>
    <scope>NUCLEOTIDE SEQUENCE [LARGE SCALE GENOMIC DNA]</scope>
    <source>
        <strain evidence="2 3">SYSU K30002</strain>
    </source>
</reference>
<dbReference type="InterPro" id="IPR029058">
    <property type="entry name" value="AB_hydrolase_fold"/>
</dbReference>
<dbReference type="Pfam" id="PF00561">
    <property type="entry name" value="Abhydrolase_1"/>
    <property type="match status" value="1"/>
</dbReference>
<proteinExistence type="predicted"/>
<accession>A0A432LDI8</accession>
<keyword evidence="2" id="KW-0378">Hydrolase</keyword>
<dbReference type="AlphaFoldDB" id="A0A432LDI8"/>
<dbReference type="InterPro" id="IPR000073">
    <property type="entry name" value="AB_hydrolase_1"/>
</dbReference>
<feature type="domain" description="AB hydrolase-1" evidence="1">
    <location>
        <begin position="52"/>
        <end position="160"/>
    </location>
</feature>
<dbReference type="Gene3D" id="3.40.50.1820">
    <property type="entry name" value="alpha/beta hydrolase"/>
    <property type="match status" value="1"/>
</dbReference>
<dbReference type="PANTHER" id="PTHR43689:SF8">
    <property type="entry name" value="ALPHA_BETA-HYDROLASES SUPERFAMILY PROTEIN"/>
    <property type="match status" value="1"/>
</dbReference>
<dbReference type="PRINTS" id="PR00111">
    <property type="entry name" value="ABHYDROLASE"/>
</dbReference>
<evidence type="ECO:0000259" key="1">
    <source>
        <dbReference type="Pfam" id="PF00561"/>
    </source>
</evidence>
<gene>
    <name evidence="2" type="ORF">EK386_07515</name>
</gene>
<evidence type="ECO:0000313" key="2">
    <source>
        <dbReference type="EMBL" id="RUL53969.1"/>
    </source>
</evidence>
<dbReference type="RefSeq" id="WP_126658521.1">
    <property type="nucleotide sequence ID" value="NZ_RYYR01000008.1"/>
</dbReference>
<dbReference type="Proteomes" id="UP000287910">
    <property type="component" value="Unassembled WGS sequence"/>
</dbReference>
<dbReference type="GO" id="GO:0016787">
    <property type="term" value="F:hydrolase activity"/>
    <property type="evidence" value="ECO:0007669"/>
    <property type="project" value="UniProtKB-KW"/>
</dbReference>
<protein>
    <submittedName>
        <fullName evidence="2">Alpha/beta hydrolase</fullName>
    </submittedName>
</protein>
<dbReference type="SUPFAM" id="SSF53474">
    <property type="entry name" value="alpha/beta-Hydrolases"/>
    <property type="match status" value="1"/>
</dbReference>
<dbReference type="PANTHER" id="PTHR43689">
    <property type="entry name" value="HYDROLASE"/>
    <property type="match status" value="1"/>
</dbReference>
<name>A0A432LDI8_9BACI</name>